<feature type="compositionally biased region" description="Polar residues" evidence="1">
    <location>
        <begin position="71"/>
        <end position="87"/>
    </location>
</feature>
<feature type="compositionally biased region" description="Polar residues" evidence="1">
    <location>
        <begin position="1"/>
        <end position="11"/>
    </location>
</feature>
<dbReference type="AlphaFoldDB" id="A0A9P6DWJ9"/>
<protein>
    <submittedName>
        <fullName evidence="2">Uncharacterized protein</fullName>
    </submittedName>
</protein>
<keyword evidence="3" id="KW-1185">Reference proteome</keyword>
<organism evidence="2 3">
    <name type="scientific">Hydnum rufescens UP504</name>
    <dbReference type="NCBI Taxonomy" id="1448309"/>
    <lineage>
        <taxon>Eukaryota</taxon>
        <taxon>Fungi</taxon>
        <taxon>Dikarya</taxon>
        <taxon>Basidiomycota</taxon>
        <taxon>Agaricomycotina</taxon>
        <taxon>Agaricomycetes</taxon>
        <taxon>Cantharellales</taxon>
        <taxon>Hydnaceae</taxon>
        <taxon>Hydnum</taxon>
    </lineage>
</organism>
<dbReference type="OrthoDB" id="3199209at2759"/>
<evidence type="ECO:0000256" key="1">
    <source>
        <dbReference type="SAM" id="MobiDB-lite"/>
    </source>
</evidence>
<feature type="region of interest" description="Disordered" evidence="1">
    <location>
        <begin position="71"/>
        <end position="95"/>
    </location>
</feature>
<proteinExistence type="predicted"/>
<evidence type="ECO:0000313" key="3">
    <source>
        <dbReference type="Proteomes" id="UP000886523"/>
    </source>
</evidence>
<dbReference type="EMBL" id="MU128969">
    <property type="protein sequence ID" value="KAF9513728.1"/>
    <property type="molecule type" value="Genomic_DNA"/>
</dbReference>
<dbReference type="Proteomes" id="UP000886523">
    <property type="component" value="Unassembled WGS sequence"/>
</dbReference>
<feature type="region of interest" description="Disordered" evidence="1">
    <location>
        <begin position="134"/>
        <end position="172"/>
    </location>
</feature>
<comment type="caution">
    <text evidence="2">The sequence shown here is derived from an EMBL/GenBank/DDBJ whole genome shotgun (WGS) entry which is preliminary data.</text>
</comment>
<accession>A0A9P6DWJ9</accession>
<name>A0A9P6DWJ9_9AGAM</name>
<reference evidence="2" key="1">
    <citation type="journal article" date="2020" name="Nat. Commun.">
        <title>Large-scale genome sequencing of mycorrhizal fungi provides insights into the early evolution of symbiotic traits.</title>
        <authorList>
            <person name="Miyauchi S."/>
            <person name="Kiss E."/>
            <person name="Kuo A."/>
            <person name="Drula E."/>
            <person name="Kohler A."/>
            <person name="Sanchez-Garcia M."/>
            <person name="Morin E."/>
            <person name="Andreopoulos B."/>
            <person name="Barry K.W."/>
            <person name="Bonito G."/>
            <person name="Buee M."/>
            <person name="Carver A."/>
            <person name="Chen C."/>
            <person name="Cichocki N."/>
            <person name="Clum A."/>
            <person name="Culley D."/>
            <person name="Crous P.W."/>
            <person name="Fauchery L."/>
            <person name="Girlanda M."/>
            <person name="Hayes R.D."/>
            <person name="Keri Z."/>
            <person name="LaButti K."/>
            <person name="Lipzen A."/>
            <person name="Lombard V."/>
            <person name="Magnuson J."/>
            <person name="Maillard F."/>
            <person name="Murat C."/>
            <person name="Nolan M."/>
            <person name="Ohm R.A."/>
            <person name="Pangilinan J."/>
            <person name="Pereira M.F."/>
            <person name="Perotto S."/>
            <person name="Peter M."/>
            <person name="Pfister S."/>
            <person name="Riley R."/>
            <person name="Sitrit Y."/>
            <person name="Stielow J.B."/>
            <person name="Szollosi G."/>
            <person name="Zifcakova L."/>
            <person name="Stursova M."/>
            <person name="Spatafora J.W."/>
            <person name="Tedersoo L."/>
            <person name="Vaario L.M."/>
            <person name="Yamada A."/>
            <person name="Yan M."/>
            <person name="Wang P."/>
            <person name="Xu J."/>
            <person name="Bruns T."/>
            <person name="Baldrian P."/>
            <person name="Vilgalys R."/>
            <person name="Dunand C."/>
            <person name="Henrissat B."/>
            <person name="Grigoriev I.V."/>
            <person name="Hibbett D."/>
            <person name="Nagy L.G."/>
            <person name="Martin F.M."/>
        </authorList>
    </citation>
    <scope>NUCLEOTIDE SEQUENCE</scope>
    <source>
        <strain evidence="2">UP504</strain>
    </source>
</reference>
<gene>
    <name evidence="2" type="ORF">BS47DRAFT_1393118</name>
</gene>
<sequence>MNGPTPTSLATEGTADPKDSPAYSHRVPIISLALSSLVFVAPSSFITVSVSQFSPSSFASRICTNSFARSSIHASSGNPSPSRQNGSRPRGAPHLPHIRNTLEIVFPQPLTPTSFPTILEMGSLFSISRTSSQARHAEDHLSPESQSPSAWRRSGVPAVPLVPSPFGEGPGE</sequence>
<feature type="region of interest" description="Disordered" evidence="1">
    <location>
        <begin position="1"/>
        <end position="22"/>
    </location>
</feature>
<evidence type="ECO:0000313" key="2">
    <source>
        <dbReference type="EMBL" id="KAF9513728.1"/>
    </source>
</evidence>